<comment type="caution">
    <text evidence="2">The sequence shown here is derived from an EMBL/GenBank/DDBJ whole genome shotgun (WGS) entry which is preliminary data.</text>
</comment>
<dbReference type="EMBL" id="PCYI01000023">
    <property type="protein sequence ID" value="PIR44667.1"/>
    <property type="molecule type" value="Genomic_DNA"/>
</dbReference>
<organism evidence="2 3">
    <name type="scientific">Candidatus Vogelbacteria bacterium CG10_big_fil_rev_8_21_14_0_10_51_16</name>
    <dbReference type="NCBI Taxonomy" id="1975045"/>
    <lineage>
        <taxon>Bacteria</taxon>
        <taxon>Candidatus Vogeliibacteriota</taxon>
    </lineage>
</organism>
<accession>A0A2H0RDW9</accession>
<protein>
    <recommendedName>
        <fullName evidence="4">General secretion pathway GspH domain-containing protein</fullName>
    </recommendedName>
</protein>
<sequence>MKNQQKTTPHLAIRMVRSYVICHMSYVHQFKQGKAGKSGFTLLELMVTLAIFTIMTSAILANYPRFNNKIALEVLAQNVALAVRQAQVFGISIRATDPDASNLAPAYGMHFVGAETGISGADQSVNPYSLSEVRNFVLFADKQSGTSPGFGPANGRFDDNGDIVSGHCVTPFPTNECVEVYNVVGPSAVGVMCADLFSNLDNEGKIDGTKFSQCFEAGQNLTRATVLFKRPNPEAAISGKRQNSTDDVTSISNLAVFVRSTTGAVQDRVVVIWNTGQISVQTCETDKNASNFRSCGTN</sequence>
<dbReference type="Proteomes" id="UP000228767">
    <property type="component" value="Unassembled WGS sequence"/>
</dbReference>
<gene>
    <name evidence="2" type="ORF">COV10_03530</name>
</gene>
<dbReference type="PROSITE" id="PS00409">
    <property type="entry name" value="PROKAR_NTER_METHYL"/>
    <property type="match status" value="1"/>
</dbReference>
<dbReference type="InterPro" id="IPR045584">
    <property type="entry name" value="Pilin-like"/>
</dbReference>
<proteinExistence type="predicted"/>
<name>A0A2H0RDW9_9BACT</name>
<reference evidence="2 3" key="1">
    <citation type="submission" date="2017-09" db="EMBL/GenBank/DDBJ databases">
        <title>Depth-based differentiation of microbial function through sediment-hosted aquifers and enrichment of novel symbionts in the deep terrestrial subsurface.</title>
        <authorList>
            <person name="Probst A.J."/>
            <person name="Ladd B."/>
            <person name="Jarett J.K."/>
            <person name="Geller-Mcgrath D.E."/>
            <person name="Sieber C.M."/>
            <person name="Emerson J.B."/>
            <person name="Anantharaman K."/>
            <person name="Thomas B.C."/>
            <person name="Malmstrom R."/>
            <person name="Stieglmeier M."/>
            <person name="Klingl A."/>
            <person name="Woyke T."/>
            <person name="Ryan C.M."/>
            <person name="Banfield J.F."/>
        </authorList>
    </citation>
    <scope>NUCLEOTIDE SEQUENCE [LARGE SCALE GENOMIC DNA]</scope>
    <source>
        <strain evidence="2">CG10_big_fil_rev_8_21_14_0_10_51_16</strain>
    </source>
</reference>
<evidence type="ECO:0000313" key="3">
    <source>
        <dbReference type="Proteomes" id="UP000228767"/>
    </source>
</evidence>
<feature type="transmembrane region" description="Helical" evidence="1">
    <location>
        <begin position="40"/>
        <end position="61"/>
    </location>
</feature>
<dbReference type="Pfam" id="PF07963">
    <property type="entry name" value="N_methyl"/>
    <property type="match status" value="1"/>
</dbReference>
<dbReference type="InterPro" id="IPR012902">
    <property type="entry name" value="N_methyl_site"/>
</dbReference>
<evidence type="ECO:0000256" key="1">
    <source>
        <dbReference type="SAM" id="Phobius"/>
    </source>
</evidence>
<evidence type="ECO:0000313" key="2">
    <source>
        <dbReference type="EMBL" id="PIR44667.1"/>
    </source>
</evidence>
<evidence type="ECO:0008006" key="4">
    <source>
        <dbReference type="Google" id="ProtNLM"/>
    </source>
</evidence>
<dbReference type="SUPFAM" id="SSF54523">
    <property type="entry name" value="Pili subunits"/>
    <property type="match status" value="1"/>
</dbReference>
<dbReference type="NCBIfam" id="TIGR02532">
    <property type="entry name" value="IV_pilin_GFxxxE"/>
    <property type="match status" value="1"/>
</dbReference>
<dbReference type="AlphaFoldDB" id="A0A2H0RDW9"/>
<keyword evidence="1" id="KW-0812">Transmembrane</keyword>
<keyword evidence="1" id="KW-0472">Membrane</keyword>
<keyword evidence="1" id="KW-1133">Transmembrane helix</keyword>